<dbReference type="PANTHER" id="PTHR43649">
    <property type="entry name" value="ARABINOSE-BINDING PROTEIN-RELATED"/>
    <property type="match status" value="1"/>
</dbReference>
<dbReference type="Gene3D" id="3.40.190.10">
    <property type="entry name" value="Periplasmic binding protein-like II"/>
    <property type="match status" value="1"/>
</dbReference>
<comment type="caution">
    <text evidence="1">The sequence shown here is derived from an EMBL/GenBank/DDBJ whole genome shotgun (WGS) entry which is preliminary data.</text>
</comment>
<dbReference type="SUPFAM" id="SSF53850">
    <property type="entry name" value="Periplasmic binding protein-like II"/>
    <property type="match status" value="1"/>
</dbReference>
<dbReference type="EMBL" id="PNJG02000002">
    <property type="protein sequence ID" value="RKQ35356.1"/>
    <property type="molecule type" value="Genomic_DNA"/>
</dbReference>
<reference evidence="1 2" key="1">
    <citation type="submission" date="2018-10" db="EMBL/GenBank/DDBJ databases">
        <title>Kocuria tytouropygialis sp. nov., isolated from the uropygial gland of an American barn owl (Tyto furcata).</title>
        <authorList>
            <person name="Braun M.S."/>
            <person name="Wang E."/>
            <person name="Zimmermann S."/>
            <person name="Wagner H."/>
            <person name="Wink M."/>
        </authorList>
    </citation>
    <scope>NUCLEOTIDE SEQUENCE [LARGE SCALE GENOMIC DNA]</scope>
    <source>
        <strain evidence="1 2">442</strain>
    </source>
</reference>
<organism evidence="1 2">
    <name type="scientific">Kocuria tytonis</name>
    <dbReference type="NCBI Taxonomy" id="2054280"/>
    <lineage>
        <taxon>Bacteria</taxon>
        <taxon>Bacillati</taxon>
        <taxon>Actinomycetota</taxon>
        <taxon>Actinomycetes</taxon>
        <taxon>Micrococcales</taxon>
        <taxon>Micrococcaceae</taxon>
        <taxon>Kocuria</taxon>
    </lineage>
</organism>
<dbReference type="AlphaFoldDB" id="A0A495A7P8"/>
<evidence type="ECO:0000313" key="2">
    <source>
        <dbReference type="Proteomes" id="UP000249516"/>
    </source>
</evidence>
<dbReference type="PANTHER" id="PTHR43649:SF12">
    <property type="entry name" value="DIACETYLCHITOBIOSE BINDING PROTEIN DASA"/>
    <property type="match status" value="1"/>
</dbReference>
<protein>
    <submittedName>
        <fullName evidence="1">Extracellular solute-binding protein</fullName>
    </submittedName>
</protein>
<name>A0A495A7P8_9MICC</name>
<sequence>MVVMWITSCGERAGARGPPARAGLQRVVHAPLVDWTRDMRSRQKQLLPAMVSILALVALSGCGAGSRVAENGGGTEVPCDVGVPQGGATVEVLAYNSSAIDPFTNTMVRSCKQDNLVVRHEPIDFAGQLQRTQATLSGDKGTFDLVETYNFIVPTYGAEGKLRPLDDLFAKYKEKYGLDGLNQQMLDAMSYDGHLYALPMQAQVFTMAYRKDVFDELGLKPPTTFAELRDVARKIQDSGKMEHPVAMPWLASADIVTAYDAAMGSLGTDLIDSARNRPNFDTPAAGRAFEELTSLMPYMDPQVTTFDQPAVQQQMYNGDAAVSIMFSGRMNDLADPDNSQYADRIAFAPPPSVEKGGKQYSSLSVDGWSIPANTEVDPDLLFQLMAVSVGQEASESAVPAAYPARKGVVTPQNSPYADAANNAIKHAPPPEPYAATSLISNAITPTVAEVVTGRTEPEEGTRRMQETAAKILKENQ</sequence>
<dbReference type="Pfam" id="PF01547">
    <property type="entry name" value="SBP_bac_1"/>
    <property type="match status" value="1"/>
</dbReference>
<proteinExistence type="predicted"/>
<accession>A0A495A7P8</accession>
<evidence type="ECO:0000313" key="1">
    <source>
        <dbReference type="EMBL" id="RKQ35356.1"/>
    </source>
</evidence>
<dbReference type="InterPro" id="IPR006059">
    <property type="entry name" value="SBP"/>
</dbReference>
<keyword evidence="2" id="KW-1185">Reference proteome</keyword>
<dbReference type="InterPro" id="IPR050490">
    <property type="entry name" value="Bact_solute-bd_prot1"/>
</dbReference>
<dbReference type="Proteomes" id="UP000249516">
    <property type="component" value="Unassembled WGS sequence"/>
</dbReference>
<gene>
    <name evidence="1" type="ORF">C1C97_009045</name>
</gene>